<sequence>MGTFGERVLSTTQDKLVPKVVDNVIKSSVLTARVMGSAKPWAGEQFRIPIKVSNSGLGGSFSALDRFSTQTSDTTVRLAYDVRAFEQPVVIPGIERSVNAVAESQVIDLVRFKLEEAELEAADAIGTIIYGDGTGNSSKDFLGLGAIVDDGTDVGNIGGLSRTTYSVLKSTRTASGGTLTLNKMATLHSAVAAGSTPGHSPTLIISNETVWDFYEQLLTPIVRENYTMFGFPTIGRTGGAKRPGQGLVGTQGFVAVTYKGVPFVKDEKSTAQTMWMLNENYLEWRGLKAQADGYRAVNLGTTTLDSVYNEQPMSSFHGFNWSGMQLPTDQFGEVGHLVVLGNLISSQPRRHGRLTGLTGV</sequence>
<organism evidence="1">
    <name type="scientific">marine sediment metagenome</name>
    <dbReference type="NCBI Taxonomy" id="412755"/>
    <lineage>
        <taxon>unclassified sequences</taxon>
        <taxon>metagenomes</taxon>
        <taxon>ecological metagenomes</taxon>
    </lineage>
</organism>
<protein>
    <recommendedName>
        <fullName evidence="2">Major capsid protein</fullName>
    </recommendedName>
</protein>
<proteinExistence type="predicted"/>
<accession>A0A0F9E7F0</accession>
<evidence type="ECO:0000313" key="1">
    <source>
        <dbReference type="EMBL" id="KKL69953.1"/>
    </source>
</evidence>
<dbReference type="AlphaFoldDB" id="A0A0F9E7F0"/>
<evidence type="ECO:0008006" key="2">
    <source>
        <dbReference type="Google" id="ProtNLM"/>
    </source>
</evidence>
<comment type="caution">
    <text evidence="1">The sequence shown here is derived from an EMBL/GenBank/DDBJ whole genome shotgun (WGS) entry which is preliminary data.</text>
</comment>
<gene>
    <name evidence="1" type="ORF">LCGC14_2109740</name>
</gene>
<dbReference type="NCBIfam" id="NF033394">
    <property type="entry name" value="capsid_maj_Podo"/>
    <property type="match status" value="1"/>
</dbReference>
<dbReference type="EMBL" id="LAZR01026043">
    <property type="protein sequence ID" value="KKL69953.1"/>
    <property type="molecule type" value="Genomic_DNA"/>
</dbReference>
<reference evidence="1" key="1">
    <citation type="journal article" date="2015" name="Nature">
        <title>Complex archaea that bridge the gap between prokaryotes and eukaryotes.</title>
        <authorList>
            <person name="Spang A."/>
            <person name="Saw J.H."/>
            <person name="Jorgensen S.L."/>
            <person name="Zaremba-Niedzwiedzka K."/>
            <person name="Martijn J."/>
            <person name="Lind A.E."/>
            <person name="van Eijk R."/>
            <person name="Schleper C."/>
            <person name="Guy L."/>
            <person name="Ettema T.J."/>
        </authorList>
    </citation>
    <scope>NUCLEOTIDE SEQUENCE</scope>
</reference>
<dbReference type="InterPro" id="IPR049718">
    <property type="entry name" value="AKO59007-like"/>
</dbReference>
<name>A0A0F9E7F0_9ZZZZ</name>